<reference evidence="1 2" key="1">
    <citation type="submission" date="2017-06" db="EMBL/GenBank/DDBJ databases">
        <title>Genome sequencing of cyanobaciteial culture collection at National Institute for Environmental Studies (NIES).</title>
        <authorList>
            <person name="Hirose Y."/>
            <person name="Shimura Y."/>
            <person name="Fujisawa T."/>
            <person name="Nakamura Y."/>
            <person name="Kawachi M."/>
        </authorList>
    </citation>
    <scope>NUCLEOTIDE SEQUENCE [LARGE SCALE GENOMIC DNA]</scope>
    <source>
        <strain evidence="1 2">NIES-2135</strain>
    </source>
</reference>
<keyword evidence="1" id="KW-0378">Hydrolase</keyword>
<dbReference type="AlphaFoldDB" id="A0A1Z4JI69"/>
<accession>A0A1Z4JI69</accession>
<protein>
    <submittedName>
        <fullName evidence="1">HAD-superfamily hydrolase</fullName>
    </submittedName>
</protein>
<dbReference type="EMBL" id="AP018203">
    <property type="protein sequence ID" value="BAY56237.1"/>
    <property type="molecule type" value="Genomic_DNA"/>
</dbReference>
<organism evidence="1 2">
    <name type="scientific">Leptolyngbya boryana NIES-2135</name>
    <dbReference type="NCBI Taxonomy" id="1973484"/>
    <lineage>
        <taxon>Bacteria</taxon>
        <taxon>Bacillati</taxon>
        <taxon>Cyanobacteriota</taxon>
        <taxon>Cyanophyceae</taxon>
        <taxon>Leptolyngbyales</taxon>
        <taxon>Leptolyngbyaceae</taxon>
        <taxon>Leptolyngbya group</taxon>
        <taxon>Leptolyngbya</taxon>
    </lineage>
</organism>
<dbReference type="GO" id="GO:0016787">
    <property type="term" value="F:hydrolase activity"/>
    <property type="evidence" value="ECO:0007669"/>
    <property type="project" value="UniProtKB-KW"/>
</dbReference>
<dbReference type="Proteomes" id="UP000217895">
    <property type="component" value="Chromosome"/>
</dbReference>
<keyword evidence="2" id="KW-1185">Reference proteome</keyword>
<evidence type="ECO:0000313" key="2">
    <source>
        <dbReference type="Proteomes" id="UP000217895"/>
    </source>
</evidence>
<gene>
    <name evidence="1" type="ORF">NIES2135_30670</name>
</gene>
<name>A0A1Z4JI69_LEPBY</name>
<sequence length="77" mass="8970">MKLLLLLQQESAMPEIPRQLKPDELHQWQLAIAEADRHNILCHCRDCDYEWVASKPEPCQCGSKQVEHIACWQFPDG</sequence>
<evidence type="ECO:0000313" key="1">
    <source>
        <dbReference type="EMBL" id="BAY56237.1"/>
    </source>
</evidence>
<proteinExistence type="predicted"/>